<name>A0ABT5F646_9BACT</name>
<evidence type="ECO:0000259" key="1">
    <source>
        <dbReference type="Pfam" id="PF09861"/>
    </source>
</evidence>
<dbReference type="Proteomes" id="UP001221411">
    <property type="component" value="Unassembled WGS sequence"/>
</dbReference>
<organism evidence="2 3">
    <name type="scientific">Polyangium mundeleinium</name>
    <dbReference type="NCBI Taxonomy" id="2995306"/>
    <lineage>
        <taxon>Bacteria</taxon>
        <taxon>Pseudomonadati</taxon>
        <taxon>Myxococcota</taxon>
        <taxon>Polyangia</taxon>
        <taxon>Polyangiales</taxon>
        <taxon>Polyangiaceae</taxon>
        <taxon>Polyangium</taxon>
    </lineage>
</organism>
<protein>
    <submittedName>
        <fullName evidence="2">Lactate racemase domain-containing protein</fullName>
    </submittedName>
</protein>
<comment type="caution">
    <text evidence="2">The sequence shown here is derived from an EMBL/GenBank/DDBJ whole genome shotgun (WGS) entry which is preliminary data.</text>
</comment>
<dbReference type="PANTHER" id="PTHR33171:SF17">
    <property type="entry name" value="LARA-LIKE N-TERMINAL DOMAIN-CONTAINING PROTEIN"/>
    <property type="match status" value="1"/>
</dbReference>
<dbReference type="RefSeq" id="WP_271929581.1">
    <property type="nucleotide sequence ID" value="NZ_JAQNDO010000001.1"/>
</dbReference>
<gene>
    <name evidence="2" type="ORF">POL67_50070</name>
</gene>
<evidence type="ECO:0000313" key="2">
    <source>
        <dbReference type="EMBL" id="MDC0749578.1"/>
    </source>
</evidence>
<dbReference type="Gene3D" id="3.90.226.30">
    <property type="match status" value="1"/>
</dbReference>
<dbReference type="InterPro" id="IPR018657">
    <property type="entry name" value="LarA-like_N"/>
</dbReference>
<dbReference type="PANTHER" id="PTHR33171">
    <property type="entry name" value="LAR_N DOMAIN-CONTAINING PROTEIN"/>
    <property type="match status" value="1"/>
</dbReference>
<evidence type="ECO:0000313" key="3">
    <source>
        <dbReference type="Proteomes" id="UP001221411"/>
    </source>
</evidence>
<accession>A0ABT5F646</accession>
<dbReference type="EMBL" id="JAQNDO010000001">
    <property type="protein sequence ID" value="MDC0749578.1"/>
    <property type="molecule type" value="Genomic_DNA"/>
</dbReference>
<keyword evidence="3" id="KW-1185">Reference proteome</keyword>
<dbReference type="Pfam" id="PF09861">
    <property type="entry name" value="Lar_N"/>
    <property type="match status" value="1"/>
</dbReference>
<dbReference type="Gene3D" id="3.40.50.11440">
    <property type="match status" value="1"/>
</dbReference>
<feature type="domain" description="LarA-like N-terminal" evidence="1">
    <location>
        <begin position="21"/>
        <end position="219"/>
    </location>
</feature>
<sequence>MSHPCVVTIDSRSAPRVLFSGDRLVEVDLPTGSRVVYPKPPLKPLKDVDAAIRYAINHPYNSEPLYAKLRPGMKVTIAMDDISLPLPPMKRPDIRERVLTIVLDLLADYGVDDVEIIVATSVHRRMKDWELRHVVGDKIFNAFWPKRLYNHDAENLANMKYLGTTEEGEEVELNRRAVESDLIIYVNLNLVPMDGGHKSVAVGLCGYRSLRAHHNPRVMRQCHSYMDPKSSALNTSVVRMGRLANKKLNVFTIETTINNRMFDTPLEFLAKNEDDLSRTERNALQALRFTLDKMPQPARQAIFQRVPSPFGVTGVFAGETEAVHEHTLRKSFEQYCVPVVGQSDILITGIPFISPYNVNSFLNPLLVQVMANGYLFNLYRNAPMVKKGGTMIIMHPCTDLFDNEHHSPYIEFVHRVLPETRDAMELHKVWEPKFAKNPAYIEMYRYGHAYHPTHPFFMWYWGEAGRQHLGRVIVVGADNEYIPQLLGWETARTMDEALRMAKQTAPPNPDILALHCPPIFMADMSVEKQRAPIAALPESQG</sequence>
<dbReference type="InterPro" id="IPR043166">
    <property type="entry name" value="LarA-like_C"/>
</dbReference>
<proteinExistence type="predicted"/>
<dbReference type="InterPro" id="IPR048068">
    <property type="entry name" value="LarA-like"/>
</dbReference>
<reference evidence="2 3" key="1">
    <citation type="submission" date="2022-11" db="EMBL/GenBank/DDBJ databases">
        <title>Minimal conservation of predation-associated metabolite biosynthetic gene clusters underscores biosynthetic potential of Myxococcota including descriptions for ten novel species: Archangium lansinium sp. nov., Myxococcus landrumus sp. nov., Nannocystis bai.</title>
        <authorList>
            <person name="Ahearne A."/>
            <person name="Stevens C."/>
            <person name="Dowd S."/>
        </authorList>
    </citation>
    <scope>NUCLEOTIDE SEQUENCE [LARGE SCALE GENOMIC DNA]</scope>
    <source>
        <strain evidence="2 3">RJM3</strain>
    </source>
</reference>